<sequence>MPRAFSPRGGAAPVWFALQPAVFPPSPGSEALLVGLAHFTPAQRQYALALLPQGRAAAYPQGAAAAASLQPALAAPPAAPPPLPQPVYAPPRYGQPRLPAAPPPPPANVPGAPPRGQMRPCFSCNQLGHEWKHCPR</sequence>
<keyword evidence="1" id="KW-0863">Zinc-finger</keyword>
<dbReference type="EMBL" id="BRXU01000032">
    <property type="protein sequence ID" value="GLC60158.1"/>
    <property type="molecule type" value="Genomic_DNA"/>
</dbReference>
<feature type="region of interest" description="Disordered" evidence="2">
    <location>
        <begin position="69"/>
        <end position="122"/>
    </location>
</feature>
<gene>
    <name evidence="4" type="primary">PLEST009215</name>
    <name evidence="4" type="ORF">PLESTB_001580200</name>
</gene>
<dbReference type="AlphaFoldDB" id="A0A9W6BXQ8"/>
<evidence type="ECO:0000256" key="1">
    <source>
        <dbReference type="PROSITE-ProRule" id="PRU00047"/>
    </source>
</evidence>
<evidence type="ECO:0000313" key="5">
    <source>
        <dbReference type="Proteomes" id="UP001165080"/>
    </source>
</evidence>
<dbReference type="InterPro" id="IPR001878">
    <property type="entry name" value="Znf_CCHC"/>
</dbReference>
<keyword evidence="1" id="KW-0862">Zinc</keyword>
<feature type="compositionally biased region" description="Pro residues" evidence="2">
    <location>
        <begin position="77"/>
        <end position="89"/>
    </location>
</feature>
<organism evidence="4 5">
    <name type="scientific">Pleodorina starrii</name>
    <dbReference type="NCBI Taxonomy" id="330485"/>
    <lineage>
        <taxon>Eukaryota</taxon>
        <taxon>Viridiplantae</taxon>
        <taxon>Chlorophyta</taxon>
        <taxon>core chlorophytes</taxon>
        <taxon>Chlorophyceae</taxon>
        <taxon>CS clade</taxon>
        <taxon>Chlamydomonadales</taxon>
        <taxon>Volvocaceae</taxon>
        <taxon>Pleodorina</taxon>
    </lineage>
</organism>
<proteinExistence type="predicted"/>
<evidence type="ECO:0000259" key="3">
    <source>
        <dbReference type="PROSITE" id="PS50158"/>
    </source>
</evidence>
<feature type="compositionally biased region" description="Pro residues" evidence="2">
    <location>
        <begin position="99"/>
        <end position="113"/>
    </location>
</feature>
<protein>
    <recommendedName>
        <fullName evidence="3">CCHC-type domain-containing protein</fullName>
    </recommendedName>
</protein>
<reference evidence="4 5" key="1">
    <citation type="journal article" date="2023" name="Commun. Biol.">
        <title>Reorganization of the ancestral sex-determining regions during the evolution of trioecy in Pleodorina starrii.</title>
        <authorList>
            <person name="Takahashi K."/>
            <person name="Suzuki S."/>
            <person name="Kawai-Toyooka H."/>
            <person name="Yamamoto K."/>
            <person name="Hamaji T."/>
            <person name="Ootsuki R."/>
            <person name="Yamaguchi H."/>
            <person name="Kawachi M."/>
            <person name="Higashiyama T."/>
            <person name="Nozaki H."/>
        </authorList>
    </citation>
    <scope>NUCLEOTIDE SEQUENCE [LARGE SCALE GENOMIC DNA]</scope>
    <source>
        <strain evidence="4 5">NIES-4479</strain>
    </source>
</reference>
<keyword evidence="5" id="KW-1185">Reference proteome</keyword>
<keyword evidence="1" id="KW-0479">Metal-binding</keyword>
<comment type="caution">
    <text evidence="4">The sequence shown here is derived from an EMBL/GenBank/DDBJ whole genome shotgun (WGS) entry which is preliminary data.</text>
</comment>
<evidence type="ECO:0000313" key="4">
    <source>
        <dbReference type="EMBL" id="GLC60158.1"/>
    </source>
</evidence>
<feature type="domain" description="CCHC-type" evidence="3">
    <location>
        <begin position="121"/>
        <end position="136"/>
    </location>
</feature>
<evidence type="ECO:0000256" key="2">
    <source>
        <dbReference type="SAM" id="MobiDB-lite"/>
    </source>
</evidence>
<dbReference type="PROSITE" id="PS50158">
    <property type="entry name" value="ZF_CCHC"/>
    <property type="match status" value="1"/>
</dbReference>
<dbReference type="GO" id="GO:0003676">
    <property type="term" value="F:nucleic acid binding"/>
    <property type="evidence" value="ECO:0007669"/>
    <property type="project" value="InterPro"/>
</dbReference>
<dbReference type="GO" id="GO:0008270">
    <property type="term" value="F:zinc ion binding"/>
    <property type="evidence" value="ECO:0007669"/>
    <property type="project" value="UniProtKB-KW"/>
</dbReference>
<accession>A0A9W6BXQ8</accession>
<dbReference type="Proteomes" id="UP001165080">
    <property type="component" value="Unassembled WGS sequence"/>
</dbReference>
<name>A0A9W6BXQ8_9CHLO</name>